<evidence type="ECO:0000256" key="3">
    <source>
        <dbReference type="ARBA" id="ARBA00022692"/>
    </source>
</evidence>
<dbReference type="AlphaFoldDB" id="D6PCI9"/>
<name>D6PCI9_9BACT</name>
<dbReference type="GO" id="GO:0005886">
    <property type="term" value="C:plasma membrane"/>
    <property type="evidence" value="ECO:0007669"/>
    <property type="project" value="UniProtKB-SubCell"/>
</dbReference>
<evidence type="ECO:0000256" key="1">
    <source>
        <dbReference type="ARBA" id="ARBA00004651"/>
    </source>
</evidence>
<sequence>MLGMIIGVWAVIVLVAIGEGASHDAQEAIKALGAQNVIIRSVKPMVDKVQLQGSDMEWETIYGLKNSDASRISKTVPGVIKVLPVLTQRKNITHGKRDVDCQLIGTYPYYPQFTQSKMVAGTFLNEIEEARKENSCVLTLELAEKLFAGHNPLMEKVVIRGFESAQVFRVKGIIQERVEGAKLPQQKDALGRTISANVFIPLSTFKALFGIKNIDRSVGSLSVERVELSEIRVEFGSADEVMEALPLLRESLDKTRRGKVDYEIQVPINELNALKAQKARDTRMLMYIACISLLVGGIGIMNIMLATVTERTQEIGVRRAMGATQRDITMQFLIETLILCLLGGGIGVFGGWGFAWVRHHLLHTTTIVTEWSVLAAFGLSVTVGLVFGLYPARRAALLDPIEALRHA</sequence>
<dbReference type="Pfam" id="PF12704">
    <property type="entry name" value="MacB_PCD"/>
    <property type="match status" value="1"/>
</dbReference>
<organism evidence="10">
    <name type="scientific">uncultured marine bacterium MedDCM-OCT-S04-C109</name>
    <dbReference type="NCBI Taxonomy" id="743050"/>
    <lineage>
        <taxon>Bacteria</taxon>
        <taxon>environmental samples</taxon>
    </lineage>
</organism>
<dbReference type="InterPro" id="IPR003838">
    <property type="entry name" value="ABC3_permease_C"/>
</dbReference>
<proteinExistence type="inferred from homology"/>
<dbReference type="InterPro" id="IPR050250">
    <property type="entry name" value="Macrolide_Exporter_MacB"/>
</dbReference>
<feature type="domain" description="ABC3 transporter permease C-terminal" evidence="8">
    <location>
        <begin position="288"/>
        <end position="396"/>
    </location>
</feature>
<evidence type="ECO:0000259" key="8">
    <source>
        <dbReference type="Pfam" id="PF02687"/>
    </source>
</evidence>
<keyword evidence="3 7" id="KW-0812">Transmembrane</keyword>
<keyword evidence="5 7" id="KW-0472">Membrane</keyword>
<reference evidence="10" key="1">
    <citation type="journal article" date="2010" name="ISME J.">
        <title>Metagenome of the Mediterranean deep chlorophyll maximum studied by direct and fosmid library 454 pyrosequencing.</title>
        <authorList>
            <person name="Ghai R."/>
            <person name="Martin-Cuadrado A.B."/>
            <person name="Molto A.G."/>
            <person name="Heredia I.G."/>
            <person name="Cabrera R."/>
            <person name="Martin J."/>
            <person name="Verdu M."/>
            <person name="Deschamps P."/>
            <person name="Moreira D."/>
            <person name="Lopez-Garcia P."/>
            <person name="Mira A."/>
            <person name="Rodriguez-Valera F."/>
        </authorList>
    </citation>
    <scope>NUCLEOTIDE SEQUENCE</scope>
</reference>
<dbReference type="EMBL" id="GU942983">
    <property type="protein sequence ID" value="ADD93440.1"/>
    <property type="molecule type" value="Genomic_DNA"/>
</dbReference>
<dbReference type="PANTHER" id="PTHR30572">
    <property type="entry name" value="MEMBRANE COMPONENT OF TRANSPORTER-RELATED"/>
    <property type="match status" value="1"/>
</dbReference>
<feature type="domain" description="MacB-like periplasmic core" evidence="9">
    <location>
        <begin position="1"/>
        <end position="209"/>
    </location>
</feature>
<protein>
    <recommendedName>
        <fullName evidence="11">FtsX-like permease family protein</fullName>
    </recommendedName>
</protein>
<feature type="transmembrane region" description="Helical" evidence="7">
    <location>
        <begin position="284"/>
        <end position="308"/>
    </location>
</feature>
<dbReference type="Pfam" id="PF02687">
    <property type="entry name" value="FtsX"/>
    <property type="match status" value="1"/>
</dbReference>
<feature type="transmembrane region" description="Helical" evidence="7">
    <location>
        <begin position="371"/>
        <end position="390"/>
    </location>
</feature>
<comment type="similarity">
    <text evidence="6">Belongs to the ABC-4 integral membrane protein family.</text>
</comment>
<dbReference type="PANTHER" id="PTHR30572:SF4">
    <property type="entry name" value="ABC TRANSPORTER PERMEASE YTRF"/>
    <property type="match status" value="1"/>
</dbReference>
<evidence type="ECO:0000256" key="5">
    <source>
        <dbReference type="ARBA" id="ARBA00023136"/>
    </source>
</evidence>
<evidence type="ECO:0000256" key="2">
    <source>
        <dbReference type="ARBA" id="ARBA00022475"/>
    </source>
</evidence>
<dbReference type="InterPro" id="IPR025857">
    <property type="entry name" value="MacB_PCD"/>
</dbReference>
<evidence type="ECO:0000256" key="7">
    <source>
        <dbReference type="SAM" id="Phobius"/>
    </source>
</evidence>
<evidence type="ECO:0000256" key="4">
    <source>
        <dbReference type="ARBA" id="ARBA00022989"/>
    </source>
</evidence>
<dbReference type="GO" id="GO:0022857">
    <property type="term" value="F:transmembrane transporter activity"/>
    <property type="evidence" value="ECO:0007669"/>
    <property type="project" value="TreeGrafter"/>
</dbReference>
<accession>D6PCI9</accession>
<keyword evidence="2" id="KW-1003">Cell membrane</keyword>
<comment type="subcellular location">
    <subcellularLocation>
        <location evidence="1">Cell membrane</location>
        <topology evidence="1">Multi-pass membrane protein</topology>
    </subcellularLocation>
</comment>
<evidence type="ECO:0008006" key="11">
    <source>
        <dbReference type="Google" id="ProtNLM"/>
    </source>
</evidence>
<feature type="transmembrane region" description="Helical" evidence="7">
    <location>
        <begin position="328"/>
        <end position="351"/>
    </location>
</feature>
<keyword evidence="4 7" id="KW-1133">Transmembrane helix</keyword>
<evidence type="ECO:0000313" key="10">
    <source>
        <dbReference type="EMBL" id="ADD93440.1"/>
    </source>
</evidence>
<evidence type="ECO:0000256" key="6">
    <source>
        <dbReference type="ARBA" id="ARBA00038076"/>
    </source>
</evidence>
<evidence type="ECO:0000259" key="9">
    <source>
        <dbReference type="Pfam" id="PF12704"/>
    </source>
</evidence>